<evidence type="ECO:0000256" key="2">
    <source>
        <dbReference type="SAM" id="Phobius"/>
    </source>
</evidence>
<dbReference type="InterPro" id="IPR044950">
    <property type="entry name" value="TED6/7"/>
</dbReference>
<protein>
    <submittedName>
        <fullName evidence="3">Uncharacterized protein</fullName>
    </submittedName>
</protein>
<feature type="transmembrane region" description="Helical" evidence="2">
    <location>
        <begin position="115"/>
        <end position="140"/>
    </location>
</feature>
<evidence type="ECO:0000256" key="1">
    <source>
        <dbReference type="SAM" id="MobiDB-lite"/>
    </source>
</evidence>
<dbReference type="Proteomes" id="UP000834106">
    <property type="component" value="Chromosome 20"/>
</dbReference>
<keyword evidence="2" id="KW-1133">Transmembrane helix</keyword>
<dbReference type="EMBL" id="OU503055">
    <property type="protein sequence ID" value="CAI9784331.1"/>
    <property type="molecule type" value="Genomic_DNA"/>
</dbReference>
<evidence type="ECO:0000313" key="4">
    <source>
        <dbReference type="Proteomes" id="UP000834106"/>
    </source>
</evidence>
<proteinExistence type="predicted"/>
<evidence type="ECO:0000313" key="3">
    <source>
        <dbReference type="EMBL" id="CAI9784331.1"/>
    </source>
</evidence>
<dbReference type="GO" id="GO:0009834">
    <property type="term" value="P:plant-type secondary cell wall biogenesis"/>
    <property type="evidence" value="ECO:0007669"/>
    <property type="project" value="InterPro"/>
</dbReference>
<feature type="region of interest" description="Disordered" evidence="1">
    <location>
        <begin position="23"/>
        <end position="71"/>
    </location>
</feature>
<keyword evidence="4" id="KW-1185">Reference proteome</keyword>
<name>A0AAD2EDR5_9LAMI</name>
<organism evidence="3 4">
    <name type="scientific">Fraxinus pennsylvanica</name>
    <dbReference type="NCBI Taxonomy" id="56036"/>
    <lineage>
        <taxon>Eukaryota</taxon>
        <taxon>Viridiplantae</taxon>
        <taxon>Streptophyta</taxon>
        <taxon>Embryophyta</taxon>
        <taxon>Tracheophyta</taxon>
        <taxon>Spermatophyta</taxon>
        <taxon>Magnoliopsida</taxon>
        <taxon>eudicotyledons</taxon>
        <taxon>Gunneridae</taxon>
        <taxon>Pentapetalae</taxon>
        <taxon>asterids</taxon>
        <taxon>lamiids</taxon>
        <taxon>Lamiales</taxon>
        <taxon>Oleaceae</taxon>
        <taxon>Oleeae</taxon>
        <taxon>Fraxinus</taxon>
    </lineage>
</organism>
<dbReference type="AlphaFoldDB" id="A0AAD2EDR5"/>
<dbReference type="PANTHER" id="PTHR35697:SF1">
    <property type="entry name" value="PROTEIN TRACHEARY ELEMENT DIFFERENTIATION-RELATED 7"/>
    <property type="match status" value="1"/>
</dbReference>
<sequence>MATLQNYVKYPYFPPTQPHNLPCPPIVPPPSPPKVAPPPPHHVSPPPPPPHIVPPPPHPVIPPPPPHPVSPPPPPPHIVPPPPHPVFPPPPHIVPSPPHPYSPPPPPPTPGHHTVIIFVFVSLGGLFFLAFLSVALFCFLKKRKRRIIQETDKVRIDEHVRVHEDIVPGPHGTKNVILTIDDDVDIEEEIKKNEVVGKSSNMKSAGKPSSSSRRGSNYI</sequence>
<keyword evidence="2" id="KW-0472">Membrane</keyword>
<gene>
    <name evidence="3" type="ORF">FPE_LOCUS31761</name>
</gene>
<feature type="region of interest" description="Disordered" evidence="1">
    <location>
        <begin position="191"/>
        <end position="219"/>
    </location>
</feature>
<dbReference type="PANTHER" id="PTHR35697">
    <property type="entry name" value="OS08G0108300 PROTEIN"/>
    <property type="match status" value="1"/>
</dbReference>
<reference evidence="3" key="1">
    <citation type="submission" date="2023-05" db="EMBL/GenBank/DDBJ databases">
        <authorList>
            <person name="Huff M."/>
        </authorList>
    </citation>
    <scope>NUCLEOTIDE SEQUENCE</scope>
</reference>
<feature type="compositionally biased region" description="Polar residues" evidence="1">
    <location>
        <begin position="198"/>
        <end position="219"/>
    </location>
</feature>
<keyword evidence="2" id="KW-0812">Transmembrane</keyword>
<accession>A0AAD2EDR5</accession>